<accession>A0A1W6MTE8</accession>
<keyword evidence="6 11" id="KW-0812">Transmembrane</keyword>
<dbReference type="AlphaFoldDB" id="A0A1W6MTE8"/>
<dbReference type="OrthoDB" id="9809329at2"/>
<dbReference type="InterPro" id="IPR036097">
    <property type="entry name" value="HisK_dim/P_sf"/>
</dbReference>
<dbReference type="InterPro" id="IPR050428">
    <property type="entry name" value="TCS_sensor_his_kinase"/>
</dbReference>
<evidence type="ECO:0000256" key="6">
    <source>
        <dbReference type="ARBA" id="ARBA00022692"/>
    </source>
</evidence>
<keyword evidence="10 11" id="KW-0472">Membrane</keyword>
<dbReference type="InterPro" id="IPR005467">
    <property type="entry name" value="His_kinase_dom"/>
</dbReference>
<proteinExistence type="predicted"/>
<keyword evidence="7" id="KW-0418">Kinase</keyword>
<dbReference type="PRINTS" id="PR00344">
    <property type="entry name" value="BCTRLSENSOR"/>
</dbReference>
<dbReference type="EC" id="2.7.13.3" evidence="3"/>
<dbReference type="InterPro" id="IPR003661">
    <property type="entry name" value="HisK_dim/P_dom"/>
</dbReference>
<dbReference type="InterPro" id="IPR003660">
    <property type="entry name" value="HAMP_dom"/>
</dbReference>
<dbReference type="Gene3D" id="3.30.565.10">
    <property type="entry name" value="Histidine kinase-like ATPase, C-terminal domain"/>
    <property type="match status" value="1"/>
</dbReference>
<evidence type="ECO:0000259" key="13">
    <source>
        <dbReference type="PROSITE" id="PS50885"/>
    </source>
</evidence>
<evidence type="ECO:0000259" key="12">
    <source>
        <dbReference type="PROSITE" id="PS50109"/>
    </source>
</evidence>
<dbReference type="SMART" id="SM00304">
    <property type="entry name" value="HAMP"/>
    <property type="match status" value="1"/>
</dbReference>
<evidence type="ECO:0000256" key="1">
    <source>
        <dbReference type="ARBA" id="ARBA00000085"/>
    </source>
</evidence>
<evidence type="ECO:0000256" key="2">
    <source>
        <dbReference type="ARBA" id="ARBA00004141"/>
    </source>
</evidence>
<dbReference type="PROSITE" id="PS50109">
    <property type="entry name" value="HIS_KIN"/>
    <property type="match status" value="1"/>
</dbReference>
<feature type="domain" description="HAMP" evidence="13">
    <location>
        <begin position="203"/>
        <end position="256"/>
    </location>
</feature>
<dbReference type="PROSITE" id="PS50885">
    <property type="entry name" value="HAMP"/>
    <property type="match status" value="1"/>
</dbReference>
<dbReference type="SUPFAM" id="SSF55874">
    <property type="entry name" value="ATPase domain of HSP90 chaperone/DNA topoisomerase II/histidine kinase"/>
    <property type="match status" value="1"/>
</dbReference>
<evidence type="ECO:0000256" key="4">
    <source>
        <dbReference type="ARBA" id="ARBA00022553"/>
    </source>
</evidence>
<dbReference type="SMART" id="SM00388">
    <property type="entry name" value="HisKA"/>
    <property type="match status" value="1"/>
</dbReference>
<evidence type="ECO:0000313" key="15">
    <source>
        <dbReference type="Proteomes" id="UP000193978"/>
    </source>
</evidence>
<dbReference type="SUPFAM" id="SSF47384">
    <property type="entry name" value="Homodimeric domain of signal transducing histidine kinase"/>
    <property type="match status" value="1"/>
</dbReference>
<keyword evidence="9" id="KW-0902">Two-component regulatory system</keyword>
<dbReference type="InterPro" id="IPR003594">
    <property type="entry name" value="HATPase_dom"/>
</dbReference>
<keyword evidence="8 11" id="KW-1133">Transmembrane helix</keyword>
<evidence type="ECO:0000256" key="5">
    <source>
        <dbReference type="ARBA" id="ARBA00022679"/>
    </source>
</evidence>
<feature type="domain" description="Histidine kinase" evidence="12">
    <location>
        <begin position="264"/>
        <end position="465"/>
    </location>
</feature>
<sequence>MKTAGSLWVRLTILVALSVSAIYLLTPVAYFYSPPDSISPLGSQKLLGGYSGALNFLGLSKAQSLVIGSLARDAEGALVLKPTQELKAYAAANPEFRFAVLGGRQCQAVTGSNPEVIAAIKRFGDCPLGYGPFDLGDGAQPAPWSIYSPYNSPVGAVALGLYGYRFHWEDLLYFLWDQLRDTQWGYFGPTFIALILASALSVRRGLAPLRKAARRLEAIDMNALDSRLAVDDLPSEVAPFVEAVNGMLERVESGVAQQKRFLANAAHELRTPLAVLRARVEASRDSKLKSDLGRDVSRIGTIMEQLLATARLGGPGANTTQRIDLAELAWRIVADYALLCLDRDRRIEFEEREEPVFVLGDRRAIESVVGNLIDNALRAEPSGGTVLVRIHDDAVLEVIDHGGGVLPEDRETIFEPFWRKSDATPGTGLGLAIARELMTKLSGRVWVEDTPGGGATFKLAFRASPEPAQPAADGPT</sequence>
<dbReference type="RefSeq" id="WP_085770847.1">
    <property type="nucleotide sequence ID" value="NZ_AP027149.1"/>
</dbReference>
<evidence type="ECO:0000313" key="14">
    <source>
        <dbReference type="EMBL" id="ARN80769.1"/>
    </source>
</evidence>
<evidence type="ECO:0000256" key="7">
    <source>
        <dbReference type="ARBA" id="ARBA00022777"/>
    </source>
</evidence>
<evidence type="ECO:0000256" key="8">
    <source>
        <dbReference type="ARBA" id="ARBA00022989"/>
    </source>
</evidence>
<keyword evidence="4" id="KW-0597">Phosphoprotein</keyword>
<dbReference type="PANTHER" id="PTHR45436">
    <property type="entry name" value="SENSOR HISTIDINE KINASE YKOH"/>
    <property type="match status" value="1"/>
</dbReference>
<feature type="transmembrane region" description="Helical" evidence="11">
    <location>
        <begin position="7"/>
        <end position="32"/>
    </location>
</feature>
<dbReference type="SMART" id="SM00387">
    <property type="entry name" value="HATPase_c"/>
    <property type="match status" value="1"/>
</dbReference>
<dbReference type="KEGG" id="mbry:B1812_06420"/>
<organism evidence="14 15">
    <name type="scientific">Methylocystis bryophila</name>
    <dbReference type="NCBI Taxonomy" id="655015"/>
    <lineage>
        <taxon>Bacteria</taxon>
        <taxon>Pseudomonadati</taxon>
        <taxon>Pseudomonadota</taxon>
        <taxon>Alphaproteobacteria</taxon>
        <taxon>Hyphomicrobiales</taxon>
        <taxon>Methylocystaceae</taxon>
        <taxon>Methylocystis</taxon>
    </lineage>
</organism>
<protein>
    <recommendedName>
        <fullName evidence="3">histidine kinase</fullName>
        <ecNumber evidence="3">2.7.13.3</ecNumber>
    </recommendedName>
</protein>
<dbReference type="CDD" id="cd00082">
    <property type="entry name" value="HisKA"/>
    <property type="match status" value="1"/>
</dbReference>
<dbReference type="Proteomes" id="UP000193978">
    <property type="component" value="Chromosome"/>
</dbReference>
<dbReference type="Pfam" id="PF00512">
    <property type="entry name" value="HisKA"/>
    <property type="match status" value="1"/>
</dbReference>
<dbReference type="PANTHER" id="PTHR45436:SF15">
    <property type="entry name" value="SENSOR HISTIDINE KINASE CUSS"/>
    <property type="match status" value="1"/>
</dbReference>
<keyword evidence="5" id="KW-0808">Transferase</keyword>
<evidence type="ECO:0000256" key="3">
    <source>
        <dbReference type="ARBA" id="ARBA00012438"/>
    </source>
</evidence>
<dbReference type="GO" id="GO:0005886">
    <property type="term" value="C:plasma membrane"/>
    <property type="evidence" value="ECO:0007669"/>
    <property type="project" value="TreeGrafter"/>
</dbReference>
<comment type="catalytic activity">
    <reaction evidence="1">
        <text>ATP + protein L-histidine = ADP + protein N-phospho-L-histidine.</text>
        <dbReference type="EC" id="2.7.13.3"/>
    </reaction>
</comment>
<name>A0A1W6MTE8_9HYPH</name>
<dbReference type="EMBL" id="CP019948">
    <property type="protein sequence ID" value="ARN80769.1"/>
    <property type="molecule type" value="Genomic_DNA"/>
</dbReference>
<keyword evidence="15" id="KW-1185">Reference proteome</keyword>
<evidence type="ECO:0000256" key="10">
    <source>
        <dbReference type="ARBA" id="ARBA00023136"/>
    </source>
</evidence>
<comment type="subcellular location">
    <subcellularLocation>
        <location evidence="2">Membrane</location>
        <topology evidence="2">Multi-pass membrane protein</topology>
    </subcellularLocation>
</comment>
<dbReference type="InterPro" id="IPR036890">
    <property type="entry name" value="HATPase_C_sf"/>
</dbReference>
<evidence type="ECO:0000256" key="9">
    <source>
        <dbReference type="ARBA" id="ARBA00023012"/>
    </source>
</evidence>
<reference evidence="14 15" key="1">
    <citation type="submission" date="2017-02" db="EMBL/GenBank/DDBJ databases">
        <authorList>
            <person name="Peterson S.W."/>
        </authorList>
    </citation>
    <scope>NUCLEOTIDE SEQUENCE [LARGE SCALE GENOMIC DNA]</scope>
    <source>
        <strain evidence="14 15">S285</strain>
    </source>
</reference>
<dbReference type="GO" id="GO:0000155">
    <property type="term" value="F:phosphorelay sensor kinase activity"/>
    <property type="evidence" value="ECO:0007669"/>
    <property type="project" value="InterPro"/>
</dbReference>
<dbReference type="Pfam" id="PF02518">
    <property type="entry name" value="HATPase_c"/>
    <property type="match status" value="1"/>
</dbReference>
<evidence type="ECO:0000256" key="11">
    <source>
        <dbReference type="SAM" id="Phobius"/>
    </source>
</evidence>
<dbReference type="CDD" id="cd00075">
    <property type="entry name" value="HATPase"/>
    <property type="match status" value="1"/>
</dbReference>
<dbReference type="InterPro" id="IPR004358">
    <property type="entry name" value="Sig_transdc_His_kin-like_C"/>
</dbReference>
<dbReference type="STRING" id="655015.B1812_06420"/>
<gene>
    <name evidence="14" type="ORF">B1812_06420</name>
</gene>
<dbReference type="Gene3D" id="1.10.287.130">
    <property type="match status" value="1"/>
</dbReference>